<sequence length="34" mass="3802">MTKIWEIKMRVIATQQVCSCIIGHGSLFCCVKSS</sequence>
<dbReference type="EMBL" id="GGEC01079016">
    <property type="protein sequence ID" value="MBX59500.1"/>
    <property type="molecule type" value="Transcribed_RNA"/>
</dbReference>
<name>A0A2P2PXR9_RHIMU</name>
<evidence type="ECO:0000313" key="1">
    <source>
        <dbReference type="EMBL" id="MBX59500.1"/>
    </source>
</evidence>
<organism evidence="1">
    <name type="scientific">Rhizophora mucronata</name>
    <name type="common">Asiatic mangrove</name>
    <dbReference type="NCBI Taxonomy" id="61149"/>
    <lineage>
        <taxon>Eukaryota</taxon>
        <taxon>Viridiplantae</taxon>
        <taxon>Streptophyta</taxon>
        <taxon>Embryophyta</taxon>
        <taxon>Tracheophyta</taxon>
        <taxon>Spermatophyta</taxon>
        <taxon>Magnoliopsida</taxon>
        <taxon>eudicotyledons</taxon>
        <taxon>Gunneridae</taxon>
        <taxon>Pentapetalae</taxon>
        <taxon>rosids</taxon>
        <taxon>fabids</taxon>
        <taxon>Malpighiales</taxon>
        <taxon>Rhizophoraceae</taxon>
        <taxon>Rhizophora</taxon>
    </lineage>
</organism>
<reference evidence="1" key="1">
    <citation type="submission" date="2018-02" db="EMBL/GenBank/DDBJ databases">
        <title>Rhizophora mucronata_Transcriptome.</title>
        <authorList>
            <person name="Meera S.P."/>
            <person name="Sreeshan A."/>
            <person name="Augustine A."/>
        </authorList>
    </citation>
    <scope>NUCLEOTIDE SEQUENCE</scope>
    <source>
        <tissue evidence="1">Leaf</tissue>
    </source>
</reference>
<accession>A0A2P2PXR9</accession>
<dbReference type="AlphaFoldDB" id="A0A2P2PXR9"/>
<protein>
    <submittedName>
        <fullName evidence="1">Uncharacterized protein</fullName>
    </submittedName>
</protein>
<proteinExistence type="predicted"/>